<gene>
    <name evidence="2" type="ORF">SAMN04488018_101141</name>
</gene>
<organism evidence="2 3">
    <name type="scientific">Myroides marinus</name>
    <dbReference type="NCBI Taxonomy" id="703342"/>
    <lineage>
        <taxon>Bacteria</taxon>
        <taxon>Pseudomonadati</taxon>
        <taxon>Bacteroidota</taxon>
        <taxon>Flavobacteriia</taxon>
        <taxon>Flavobacteriales</taxon>
        <taxon>Flavobacteriaceae</taxon>
        <taxon>Myroides</taxon>
    </lineage>
</organism>
<dbReference type="InterPro" id="IPR000182">
    <property type="entry name" value="GNAT_dom"/>
</dbReference>
<dbReference type="PROSITE" id="PS51186">
    <property type="entry name" value="GNAT"/>
    <property type="match status" value="1"/>
</dbReference>
<protein>
    <submittedName>
        <fullName evidence="2">Protein N-acetyltransferase, RimJ/RimL family</fullName>
    </submittedName>
</protein>
<dbReference type="GeneID" id="82255376"/>
<dbReference type="Proteomes" id="UP000183077">
    <property type="component" value="Unassembled WGS sequence"/>
</dbReference>
<dbReference type="Gene3D" id="3.40.630.30">
    <property type="match status" value="1"/>
</dbReference>
<proteinExistence type="predicted"/>
<sequence length="170" mass="19979">MNHIIETERLFLRELTVDDAEHFYRLNLNPNVIRYTGDDAFKDVEEARLFLENYNDYKKNGFGRWAVIRKSDNVFLGWCGLKYSNDLDETDIGFRFFEEHWNKGYATESAKACIEYGFKYLGQTLIIGRAMKDNIGSIRVLEKIGLTYLKAFDFDGHEGVIYVCRDRDLE</sequence>
<dbReference type="AlphaFoldDB" id="A0A1H6RBA2"/>
<dbReference type="Pfam" id="PF13302">
    <property type="entry name" value="Acetyltransf_3"/>
    <property type="match status" value="1"/>
</dbReference>
<dbReference type="PANTHER" id="PTHR43792">
    <property type="entry name" value="GNAT FAMILY, PUTATIVE (AFU_ORTHOLOGUE AFUA_3G00765)-RELATED-RELATED"/>
    <property type="match status" value="1"/>
</dbReference>
<evidence type="ECO:0000313" key="2">
    <source>
        <dbReference type="EMBL" id="SEI49060.1"/>
    </source>
</evidence>
<evidence type="ECO:0000259" key="1">
    <source>
        <dbReference type="PROSITE" id="PS51186"/>
    </source>
</evidence>
<feature type="domain" description="N-acetyltransferase" evidence="1">
    <location>
        <begin position="10"/>
        <end position="167"/>
    </location>
</feature>
<reference evidence="2 3" key="1">
    <citation type="submission" date="2016-10" db="EMBL/GenBank/DDBJ databases">
        <authorList>
            <person name="de Groot N.N."/>
        </authorList>
    </citation>
    <scope>NUCLEOTIDE SEQUENCE [LARGE SCALE GENOMIC DNA]</scope>
    <source>
        <strain evidence="2 3">DSM 23048</strain>
    </source>
</reference>
<dbReference type="GO" id="GO:0016747">
    <property type="term" value="F:acyltransferase activity, transferring groups other than amino-acyl groups"/>
    <property type="evidence" value="ECO:0007669"/>
    <property type="project" value="InterPro"/>
</dbReference>
<dbReference type="InterPro" id="IPR051531">
    <property type="entry name" value="N-acetyltransferase"/>
</dbReference>
<accession>A0A1H6RBA2</accession>
<dbReference type="RefSeq" id="WP_074744106.1">
    <property type="nucleotide sequence ID" value="NZ_FNYS01000001.1"/>
</dbReference>
<dbReference type="EMBL" id="FNYS01000001">
    <property type="protein sequence ID" value="SEI49060.1"/>
    <property type="molecule type" value="Genomic_DNA"/>
</dbReference>
<dbReference type="PANTHER" id="PTHR43792:SF1">
    <property type="entry name" value="N-ACETYLTRANSFERASE DOMAIN-CONTAINING PROTEIN"/>
    <property type="match status" value="1"/>
</dbReference>
<keyword evidence="2" id="KW-0808">Transferase</keyword>
<dbReference type="InterPro" id="IPR016181">
    <property type="entry name" value="Acyl_CoA_acyltransferase"/>
</dbReference>
<dbReference type="SUPFAM" id="SSF55729">
    <property type="entry name" value="Acyl-CoA N-acyltransferases (Nat)"/>
    <property type="match status" value="1"/>
</dbReference>
<name>A0A1H6RBA2_9FLAO</name>
<evidence type="ECO:0000313" key="3">
    <source>
        <dbReference type="Proteomes" id="UP000183077"/>
    </source>
</evidence>